<dbReference type="InterPro" id="IPR013320">
    <property type="entry name" value="ConA-like_dom_sf"/>
</dbReference>
<organism evidence="12 13">
    <name type="scientific">Penaeus vannamei</name>
    <name type="common">Whiteleg shrimp</name>
    <name type="synonym">Litopenaeus vannamei</name>
    <dbReference type="NCBI Taxonomy" id="6689"/>
    <lineage>
        <taxon>Eukaryota</taxon>
        <taxon>Metazoa</taxon>
        <taxon>Ecdysozoa</taxon>
        <taxon>Arthropoda</taxon>
        <taxon>Crustacea</taxon>
        <taxon>Multicrustacea</taxon>
        <taxon>Malacostraca</taxon>
        <taxon>Eumalacostraca</taxon>
        <taxon>Eucarida</taxon>
        <taxon>Decapoda</taxon>
        <taxon>Dendrobranchiata</taxon>
        <taxon>Penaeoidea</taxon>
        <taxon>Penaeidae</taxon>
        <taxon>Penaeus</taxon>
    </lineage>
</organism>
<comment type="subcellular location">
    <subcellularLocation>
        <location evidence="2">Membrane</location>
    </subcellularLocation>
</comment>
<sequence length="825" mass="94207">MVPRRSWSGLAGASHFSPVWDPVHDEVNLLIKMLTTNHLQYYATSFLSAKDSWLFVWPCDPLGHGEDIRVFALQPDIWAAPRSDVYLRFNMSRQRVASSLTDMSVCYRAYQTALTTLQVFLSYATADSSSNAIMMYVDDGEHFFRFNNQPQEAARRVRVPTELRRWRHYCHVLAGETYTVYVDGEVAASGPISGDDRVLPLNGSFIVGQEQDGFSRGMDEQQILKGYVTQVNLWDRGVSGAEVGDMASCRTNTKGNIFSTDRDDVELVNVQERNASLGDLCLREADFVIFPERYTYLEAEEFCRFVGSRMYAPRDARKMQMFNETKWKERLRFRTWLAITDEEEEGVWRRAEDGQALRDVAFAPGQPDNGKNENCIMSGGTDSLLNDFKCNGTIKGSVVCEDQTDVPLFLRGGCKVARTMTMFEIRGYVLQKPYFHGFHGEMILLAEEEEDERRKWLWLDAARNVTLASLEVASENVYPFGRRAWTLEAPVCDRKVGTTRVLSLSRCTDSEYMCADGNCIDIAARCDAKDDCADQTDEDDCDIVTTPPDYRKFKPPKNDLDPNLPLHPEAEVKFLRFHKIDDVQQVNYLEFILTLRWVDSRVTFFNLRSDLFANKLSASEREKIWTPELDFPNALNGDVKTVKTNFFIQRTGEPNELDFNNVNMDQTYSGSAATILLQTHYSGGFVCDFDVFFYPFDVQRCGVSIRLASVSKGQVRFTAVRSRARYGKYVPLPTYIVGNPVTYTLTRRYTLIVLSVFMPSILLLAIGYSTLYLKIIQIHHTRPLDLRVLALSSHLLAYDLCHVSLHQPSYQNEGKHSHFRCNESP</sequence>
<dbReference type="InterPro" id="IPR001304">
    <property type="entry name" value="C-type_lectin-like"/>
</dbReference>
<dbReference type="PANTHER" id="PTHR19277:SF125">
    <property type="entry name" value="B6"/>
    <property type="match status" value="1"/>
</dbReference>
<dbReference type="GO" id="GO:0046872">
    <property type="term" value="F:metal ion binding"/>
    <property type="evidence" value="ECO:0007669"/>
    <property type="project" value="UniProtKB-KW"/>
</dbReference>
<feature type="disulfide bond" evidence="8">
    <location>
        <begin position="514"/>
        <end position="532"/>
    </location>
</feature>
<dbReference type="PANTHER" id="PTHR19277">
    <property type="entry name" value="PENTRAXIN"/>
    <property type="match status" value="1"/>
</dbReference>
<keyword evidence="3" id="KW-0479">Metal-binding</keyword>
<dbReference type="Pfam" id="PF02931">
    <property type="entry name" value="Neur_chan_LBD"/>
    <property type="match status" value="1"/>
</dbReference>
<dbReference type="InterPro" id="IPR051360">
    <property type="entry name" value="Neuronal_Pentraxin_Related"/>
</dbReference>
<dbReference type="Gene3D" id="4.10.400.10">
    <property type="entry name" value="Low-density Lipoprotein Receptor"/>
    <property type="match status" value="1"/>
</dbReference>
<keyword evidence="10" id="KW-1133">Transmembrane helix</keyword>
<evidence type="ECO:0000256" key="9">
    <source>
        <dbReference type="PROSITE-ProRule" id="PRU01172"/>
    </source>
</evidence>
<dbReference type="PROSITE" id="PS00236">
    <property type="entry name" value="NEUROTR_ION_CHANNEL"/>
    <property type="match status" value="1"/>
</dbReference>
<dbReference type="Pfam" id="PF00057">
    <property type="entry name" value="Ldl_recept_a"/>
    <property type="match status" value="1"/>
</dbReference>
<feature type="transmembrane region" description="Helical" evidence="10">
    <location>
        <begin position="749"/>
        <end position="773"/>
    </location>
</feature>
<dbReference type="SMART" id="SM00192">
    <property type="entry name" value="LDLa"/>
    <property type="match status" value="1"/>
</dbReference>
<dbReference type="InterPro" id="IPR036055">
    <property type="entry name" value="LDL_receptor-like_sf"/>
</dbReference>
<reference evidence="12 13" key="1">
    <citation type="submission" date="2018-04" db="EMBL/GenBank/DDBJ databases">
        <authorList>
            <person name="Zhang X."/>
            <person name="Yuan J."/>
            <person name="Li F."/>
            <person name="Xiang J."/>
        </authorList>
    </citation>
    <scope>NUCLEOTIDE SEQUENCE [LARGE SCALE GENOMIC DNA]</scope>
    <source>
        <tissue evidence="12">Muscle</tissue>
    </source>
</reference>
<dbReference type="Gene3D" id="2.70.170.10">
    <property type="entry name" value="Neurotransmitter-gated ion-channel ligand-binding domain"/>
    <property type="match status" value="1"/>
</dbReference>
<dbReference type="InterPro" id="IPR018000">
    <property type="entry name" value="Neurotransmitter_ion_chnl_CS"/>
</dbReference>
<evidence type="ECO:0000313" key="13">
    <source>
        <dbReference type="Proteomes" id="UP000283509"/>
    </source>
</evidence>
<evidence type="ECO:0000256" key="1">
    <source>
        <dbReference type="ARBA" id="ARBA00001913"/>
    </source>
</evidence>
<keyword evidence="13" id="KW-1185">Reference proteome</keyword>
<dbReference type="Proteomes" id="UP000283509">
    <property type="component" value="Unassembled WGS sequence"/>
</dbReference>
<dbReference type="SUPFAM" id="SSF57424">
    <property type="entry name" value="LDL receptor-like module"/>
    <property type="match status" value="1"/>
</dbReference>
<dbReference type="PROSITE" id="PS01209">
    <property type="entry name" value="LDLRA_1"/>
    <property type="match status" value="1"/>
</dbReference>
<evidence type="ECO:0000256" key="10">
    <source>
        <dbReference type="SAM" id="Phobius"/>
    </source>
</evidence>
<evidence type="ECO:0000256" key="6">
    <source>
        <dbReference type="ARBA" id="ARBA00023157"/>
    </source>
</evidence>
<dbReference type="InterPro" id="IPR001759">
    <property type="entry name" value="PTX_dom"/>
</dbReference>
<dbReference type="InterPro" id="IPR016187">
    <property type="entry name" value="CTDL_fold"/>
</dbReference>
<feature type="disulfide bond" evidence="8">
    <location>
        <begin position="507"/>
        <end position="519"/>
    </location>
</feature>
<gene>
    <name evidence="12" type="ORF">C7M84_009993</name>
</gene>
<dbReference type="OrthoDB" id="418245at2759"/>
<dbReference type="SUPFAM" id="SSF56436">
    <property type="entry name" value="C-type lectin-like"/>
    <property type="match status" value="1"/>
</dbReference>
<dbReference type="PRINTS" id="PR00895">
    <property type="entry name" value="PENTAXIN"/>
</dbReference>
<comment type="caution">
    <text evidence="9">Lacks conserved residue(s) required for the propagation of feature annotation.</text>
</comment>
<dbReference type="PROSITE" id="PS50068">
    <property type="entry name" value="LDLRA_2"/>
    <property type="match status" value="1"/>
</dbReference>
<dbReference type="InterPro" id="IPR036734">
    <property type="entry name" value="Neur_chan_lig-bd_sf"/>
</dbReference>
<evidence type="ECO:0000256" key="3">
    <source>
        <dbReference type="ARBA" id="ARBA00022723"/>
    </source>
</evidence>
<evidence type="ECO:0000256" key="5">
    <source>
        <dbReference type="ARBA" id="ARBA00023136"/>
    </source>
</evidence>
<evidence type="ECO:0000256" key="7">
    <source>
        <dbReference type="ARBA" id="ARBA00023180"/>
    </source>
</evidence>
<evidence type="ECO:0000256" key="2">
    <source>
        <dbReference type="ARBA" id="ARBA00004370"/>
    </source>
</evidence>
<dbReference type="CDD" id="cd00112">
    <property type="entry name" value="LDLa"/>
    <property type="match status" value="1"/>
</dbReference>
<dbReference type="Gene3D" id="2.60.120.200">
    <property type="match status" value="1"/>
</dbReference>
<dbReference type="GO" id="GO:0005230">
    <property type="term" value="F:extracellular ligand-gated monoatomic ion channel activity"/>
    <property type="evidence" value="ECO:0007669"/>
    <property type="project" value="InterPro"/>
</dbReference>
<keyword evidence="6 8" id="KW-1015">Disulfide bond</keyword>
<comment type="caution">
    <text evidence="12">The sequence shown here is derived from an EMBL/GenBank/DDBJ whole genome shotgun (WGS) entry which is preliminary data.</text>
</comment>
<evidence type="ECO:0000256" key="4">
    <source>
        <dbReference type="ARBA" id="ARBA00022837"/>
    </source>
</evidence>
<reference evidence="12 13" key="2">
    <citation type="submission" date="2019-01" db="EMBL/GenBank/DDBJ databases">
        <title>The decoding of complex shrimp genome reveals the adaptation for benthos swimmer, frequently molting mechanism and breeding impact on genome.</title>
        <authorList>
            <person name="Sun Y."/>
            <person name="Gao Y."/>
            <person name="Yu Y."/>
        </authorList>
    </citation>
    <scope>NUCLEOTIDE SEQUENCE [LARGE SCALE GENOMIC DNA]</scope>
    <source>
        <tissue evidence="12">Muscle</tissue>
    </source>
</reference>
<dbReference type="SUPFAM" id="SSF63712">
    <property type="entry name" value="Nicotinic receptor ligand binding domain-like"/>
    <property type="match status" value="1"/>
</dbReference>
<dbReference type="Gene3D" id="3.10.100.10">
    <property type="entry name" value="Mannose-Binding Protein A, subunit A"/>
    <property type="match status" value="1"/>
</dbReference>
<dbReference type="InterPro" id="IPR016186">
    <property type="entry name" value="C-type_lectin-like/link_sf"/>
</dbReference>
<feature type="disulfide bond" evidence="8">
    <location>
        <begin position="526"/>
        <end position="541"/>
    </location>
</feature>
<dbReference type="PROSITE" id="PS51828">
    <property type="entry name" value="PTX_2"/>
    <property type="match status" value="1"/>
</dbReference>
<dbReference type="EMBL" id="QCYY01002266">
    <property type="protein sequence ID" value="ROT71673.1"/>
    <property type="molecule type" value="Genomic_DNA"/>
</dbReference>
<keyword evidence="10" id="KW-0812">Transmembrane</keyword>
<feature type="domain" description="Pentraxin (PTX)" evidence="11">
    <location>
        <begin position="74"/>
        <end position="281"/>
    </location>
</feature>
<dbReference type="AlphaFoldDB" id="A0A3R7MAU7"/>
<dbReference type="Pfam" id="PF00354">
    <property type="entry name" value="Pentaxin"/>
    <property type="match status" value="1"/>
</dbReference>
<dbReference type="InterPro" id="IPR006202">
    <property type="entry name" value="Neur_chan_lig-bd"/>
</dbReference>
<dbReference type="InterPro" id="IPR023415">
    <property type="entry name" value="LDLR_class-A_CS"/>
</dbReference>
<name>A0A3R7MAU7_PENVA</name>
<protein>
    <recommendedName>
        <fullName evidence="11">Pentraxin (PTX) domain-containing protein</fullName>
    </recommendedName>
</protein>
<accession>A0A3R7MAU7</accession>
<keyword evidence="5 10" id="KW-0472">Membrane</keyword>
<dbReference type="SUPFAM" id="SSF49899">
    <property type="entry name" value="Concanavalin A-like lectins/glucanases"/>
    <property type="match status" value="1"/>
</dbReference>
<keyword evidence="7" id="KW-0325">Glycoprotein</keyword>
<dbReference type="Pfam" id="PF00059">
    <property type="entry name" value="Lectin_C"/>
    <property type="match status" value="1"/>
</dbReference>
<proteinExistence type="predicted"/>
<evidence type="ECO:0000313" key="12">
    <source>
        <dbReference type="EMBL" id="ROT71673.1"/>
    </source>
</evidence>
<comment type="cofactor">
    <cofactor evidence="1">
        <name>Ca(2+)</name>
        <dbReference type="ChEBI" id="CHEBI:29108"/>
    </cofactor>
</comment>
<keyword evidence="4" id="KW-0106">Calcium</keyword>
<dbReference type="SMART" id="SM00159">
    <property type="entry name" value="PTX"/>
    <property type="match status" value="1"/>
</dbReference>
<dbReference type="GO" id="GO:0016020">
    <property type="term" value="C:membrane"/>
    <property type="evidence" value="ECO:0007669"/>
    <property type="project" value="UniProtKB-SubCell"/>
</dbReference>
<dbReference type="InterPro" id="IPR002172">
    <property type="entry name" value="LDrepeatLR_classA_rpt"/>
</dbReference>
<evidence type="ECO:0000259" key="11">
    <source>
        <dbReference type="PROSITE" id="PS51828"/>
    </source>
</evidence>
<evidence type="ECO:0000256" key="8">
    <source>
        <dbReference type="PROSITE-ProRule" id="PRU00124"/>
    </source>
</evidence>